<dbReference type="GO" id="GO:0016020">
    <property type="term" value="C:membrane"/>
    <property type="evidence" value="ECO:0007669"/>
    <property type="project" value="UniProtKB-SubCell"/>
</dbReference>
<evidence type="ECO:0000313" key="13">
    <source>
        <dbReference type="Proteomes" id="UP000482578"/>
    </source>
</evidence>
<dbReference type="PROSITE" id="PS50111">
    <property type="entry name" value="CHEMOTAXIS_TRANSDUC_2"/>
    <property type="match status" value="1"/>
</dbReference>
<name>A0A6B2KNM7_9NEIS</name>
<evidence type="ECO:0000259" key="10">
    <source>
        <dbReference type="PROSITE" id="PS50111"/>
    </source>
</evidence>
<evidence type="ECO:0000256" key="1">
    <source>
        <dbReference type="ARBA" id="ARBA00004141"/>
    </source>
</evidence>
<dbReference type="SMART" id="SM00283">
    <property type="entry name" value="MA"/>
    <property type="match status" value="1"/>
</dbReference>
<evidence type="ECO:0000256" key="7">
    <source>
        <dbReference type="PROSITE-ProRule" id="PRU00284"/>
    </source>
</evidence>
<dbReference type="PANTHER" id="PTHR32089">
    <property type="entry name" value="METHYL-ACCEPTING CHEMOTAXIS PROTEIN MCPB"/>
    <property type="match status" value="1"/>
</dbReference>
<feature type="transmembrane region" description="Helical" evidence="9">
    <location>
        <begin position="189"/>
        <end position="211"/>
    </location>
</feature>
<dbReference type="SMART" id="SM00304">
    <property type="entry name" value="HAMP"/>
    <property type="match status" value="1"/>
</dbReference>
<organism evidence="12 13">
    <name type="scientific">Crenobacter caeni</name>
    <dbReference type="NCBI Taxonomy" id="2705474"/>
    <lineage>
        <taxon>Bacteria</taxon>
        <taxon>Pseudomonadati</taxon>
        <taxon>Pseudomonadota</taxon>
        <taxon>Betaproteobacteria</taxon>
        <taxon>Neisseriales</taxon>
        <taxon>Neisseriaceae</taxon>
        <taxon>Crenobacter</taxon>
    </lineage>
</organism>
<dbReference type="Proteomes" id="UP000482578">
    <property type="component" value="Unassembled WGS sequence"/>
</dbReference>
<dbReference type="PROSITE" id="PS50885">
    <property type="entry name" value="HAMP"/>
    <property type="match status" value="1"/>
</dbReference>
<evidence type="ECO:0000256" key="8">
    <source>
        <dbReference type="SAM" id="MobiDB-lite"/>
    </source>
</evidence>
<dbReference type="GO" id="GO:0007165">
    <property type="term" value="P:signal transduction"/>
    <property type="evidence" value="ECO:0007669"/>
    <property type="project" value="UniProtKB-KW"/>
</dbReference>
<evidence type="ECO:0000256" key="6">
    <source>
        <dbReference type="ARBA" id="ARBA00029447"/>
    </source>
</evidence>
<feature type="domain" description="Methyl-accepting transducer" evidence="10">
    <location>
        <begin position="262"/>
        <end position="512"/>
    </location>
</feature>
<proteinExistence type="inferred from homology"/>
<gene>
    <name evidence="12" type="ORF">GZH52_02095</name>
</gene>
<dbReference type="InterPro" id="IPR003660">
    <property type="entry name" value="HAMP_dom"/>
</dbReference>
<keyword evidence="2 9" id="KW-0812">Transmembrane</keyword>
<dbReference type="SUPFAM" id="SSF58104">
    <property type="entry name" value="Methyl-accepting chemotaxis protein (MCP) signaling domain"/>
    <property type="match status" value="1"/>
</dbReference>
<sequence length="541" mass="58099">MKRLGLKGRIIAALMLANILSVLAIVAYAQWGKWQDLRAEVDGRLRAAAHATPWLLPESYLKRLDAGQVPADEYRAKVSANGQFVERVNLEYLYALVLRDGKIVYLADSATKADFGENKFAQSGDVYEDAPPEALAALRNRQPYFAEYTDSFGEHRSLFQPMQTPGGLEYIVGIDVSLSTIEAAAKQNFIRLSLMGVFLIVLGSVVAWQVGSRLSRRLETMQHTLVGMAQARDLNAQLDEGNDEVGAIGRALNTLLAELRQSLNGARQGAQHASAQAERFFRQSLDMNGELSGAGHTLHAFSAQRAQIEETADAAAQLSREAAGLIGESHHQLTQAATGLTLLAGEVDASAAQTTELAGQLGKVSQQAQEINGILAVIEDIAQQTNLLALNAAIEAARAGENGRGFAVVADEVRKLSLQTSSTLTRTKQAIGGIVANIDQLCAGMDSTRSDAQRVADESKQVAARIEAGIAGLGASLGQVEHAGERAQHIHQAVRATGQMLEQAKTEVDRAIEQASQISRDSEALQRTSGELATQTETFRI</sequence>
<dbReference type="EMBL" id="JAAGAA010000002">
    <property type="protein sequence ID" value="NDV11589.1"/>
    <property type="molecule type" value="Genomic_DNA"/>
</dbReference>
<evidence type="ECO:0000256" key="2">
    <source>
        <dbReference type="ARBA" id="ARBA00022692"/>
    </source>
</evidence>
<feature type="region of interest" description="Disordered" evidence="8">
    <location>
        <begin position="520"/>
        <end position="541"/>
    </location>
</feature>
<dbReference type="Gene3D" id="1.10.287.950">
    <property type="entry name" value="Methyl-accepting chemotaxis protein"/>
    <property type="match status" value="1"/>
</dbReference>
<evidence type="ECO:0000256" key="4">
    <source>
        <dbReference type="ARBA" id="ARBA00023136"/>
    </source>
</evidence>
<feature type="transmembrane region" description="Helical" evidence="9">
    <location>
        <begin position="12"/>
        <end position="31"/>
    </location>
</feature>
<accession>A0A6B2KNM7</accession>
<dbReference type="Pfam" id="PF00015">
    <property type="entry name" value="MCPsignal"/>
    <property type="match status" value="1"/>
</dbReference>
<evidence type="ECO:0000256" key="9">
    <source>
        <dbReference type="SAM" id="Phobius"/>
    </source>
</evidence>
<evidence type="ECO:0000256" key="5">
    <source>
        <dbReference type="ARBA" id="ARBA00023224"/>
    </source>
</evidence>
<evidence type="ECO:0000313" key="12">
    <source>
        <dbReference type="EMBL" id="NDV11589.1"/>
    </source>
</evidence>
<keyword evidence="3 9" id="KW-1133">Transmembrane helix</keyword>
<reference evidence="12 13" key="1">
    <citation type="submission" date="2020-02" db="EMBL/GenBank/DDBJ databases">
        <authorList>
            <person name="Yang Z."/>
        </authorList>
    </citation>
    <scope>NUCLEOTIDE SEQUENCE [LARGE SCALE GENOMIC DNA]</scope>
    <source>
        <strain evidence="12 13">HX-7-9</strain>
    </source>
</reference>
<comment type="caution">
    <text evidence="12">The sequence shown here is derived from an EMBL/GenBank/DDBJ whole genome shotgun (WGS) entry which is preliminary data.</text>
</comment>
<keyword evidence="5 7" id="KW-0807">Transducer</keyword>
<dbReference type="AlphaFoldDB" id="A0A6B2KNM7"/>
<evidence type="ECO:0000256" key="3">
    <source>
        <dbReference type="ARBA" id="ARBA00022989"/>
    </source>
</evidence>
<dbReference type="PANTHER" id="PTHR32089:SF119">
    <property type="entry name" value="METHYL-ACCEPTING CHEMOTAXIS PROTEIN CTPL"/>
    <property type="match status" value="1"/>
</dbReference>
<dbReference type="RefSeq" id="WP_163314868.1">
    <property type="nucleotide sequence ID" value="NZ_JAAGAA010000002.1"/>
</dbReference>
<comment type="subcellular location">
    <subcellularLocation>
        <location evidence="1">Membrane</location>
        <topology evidence="1">Multi-pass membrane protein</topology>
    </subcellularLocation>
</comment>
<keyword evidence="13" id="KW-1185">Reference proteome</keyword>
<feature type="domain" description="HAMP" evidence="11">
    <location>
        <begin position="212"/>
        <end position="264"/>
    </location>
</feature>
<dbReference type="InterPro" id="IPR004089">
    <property type="entry name" value="MCPsignal_dom"/>
</dbReference>
<dbReference type="Gene3D" id="6.10.340.10">
    <property type="match status" value="1"/>
</dbReference>
<comment type="similarity">
    <text evidence="6">Belongs to the methyl-accepting chemotaxis (MCP) protein family.</text>
</comment>
<protein>
    <submittedName>
        <fullName evidence="12">Methyl-accepting chemotaxis protein</fullName>
    </submittedName>
</protein>
<keyword evidence="4 9" id="KW-0472">Membrane</keyword>
<evidence type="ECO:0000259" key="11">
    <source>
        <dbReference type="PROSITE" id="PS50885"/>
    </source>
</evidence>